<protein>
    <recommendedName>
        <fullName evidence="3 10">Cap-associated protein CAF20</fullName>
    </recommendedName>
</protein>
<feature type="compositionally biased region" description="Basic and acidic residues" evidence="11">
    <location>
        <begin position="35"/>
        <end position="53"/>
    </location>
</feature>
<evidence type="ECO:0000256" key="3">
    <source>
        <dbReference type="ARBA" id="ARBA00020270"/>
    </source>
</evidence>
<feature type="region of interest" description="Disordered" evidence="11">
    <location>
        <begin position="35"/>
        <end position="168"/>
    </location>
</feature>
<gene>
    <name evidence="12" type="ORF">BN1211_0513</name>
</gene>
<keyword evidence="7 10" id="KW-0810">Translation regulation</keyword>
<evidence type="ECO:0000256" key="1">
    <source>
        <dbReference type="ARBA" id="ARBA00004496"/>
    </source>
</evidence>
<dbReference type="Pfam" id="PF17052">
    <property type="entry name" value="CAF20"/>
    <property type="match status" value="1"/>
</dbReference>
<dbReference type="InterPro" id="IPR031456">
    <property type="entry name" value="Caf20"/>
</dbReference>
<keyword evidence="8 10" id="KW-0648">Protein biosynthesis</keyword>
<evidence type="ECO:0000256" key="6">
    <source>
        <dbReference type="ARBA" id="ARBA00022553"/>
    </source>
</evidence>
<evidence type="ECO:0000256" key="10">
    <source>
        <dbReference type="RuleBase" id="RU363005"/>
    </source>
</evidence>
<feature type="compositionally biased region" description="Acidic residues" evidence="11">
    <location>
        <begin position="152"/>
        <end position="168"/>
    </location>
</feature>
<comment type="similarity">
    <text evidence="2 10">Belongs to the CAF20 family.</text>
</comment>
<dbReference type="GO" id="GO:0005737">
    <property type="term" value="C:cytoplasm"/>
    <property type="evidence" value="ECO:0007669"/>
    <property type="project" value="UniProtKB-SubCell"/>
</dbReference>
<evidence type="ECO:0000256" key="9">
    <source>
        <dbReference type="ARBA" id="ARBA00023193"/>
    </source>
</evidence>
<feature type="compositionally biased region" description="Basic residues" evidence="11">
    <location>
        <begin position="54"/>
        <end position="72"/>
    </location>
</feature>
<comment type="subcellular location">
    <subcellularLocation>
        <location evidence="1 10">Cytoplasm</location>
    </subcellularLocation>
</comment>
<evidence type="ECO:0000256" key="2">
    <source>
        <dbReference type="ARBA" id="ARBA00006057"/>
    </source>
</evidence>
<evidence type="ECO:0000256" key="8">
    <source>
        <dbReference type="ARBA" id="ARBA00022917"/>
    </source>
</evidence>
<feature type="compositionally biased region" description="Basic and acidic residues" evidence="11">
    <location>
        <begin position="98"/>
        <end position="110"/>
    </location>
</feature>
<keyword evidence="5 10" id="KW-0396">Initiation factor</keyword>
<evidence type="ECO:0000256" key="11">
    <source>
        <dbReference type="SAM" id="MobiDB-lite"/>
    </source>
</evidence>
<feature type="compositionally biased region" description="Polar residues" evidence="11">
    <location>
        <begin position="112"/>
        <end position="127"/>
    </location>
</feature>
<proteinExistence type="inferred from homology"/>
<dbReference type="GO" id="GO:0003743">
    <property type="term" value="F:translation initiation factor activity"/>
    <property type="evidence" value="ECO:0007669"/>
    <property type="project" value="UniProtKB-KW"/>
</dbReference>
<keyword evidence="6" id="KW-0597">Phosphoprotein</keyword>
<organism evidence="12 13">
    <name type="scientific">Cyberlindnera jadinii (strain ATCC 18201 / CBS 1600 / BCRC 20928 / JCM 3617 / NBRC 0987 / NRRL Y-1542)</name>
    <name type="common">Torula yeast</name>
    <name type="synonym">Candida utilis</name>
    <dbReference type="NCBI Taxonomy" id="983966"/>
    <lineage>
        <taxon>Eukaryota</taxon>
        <taxon>Fungi</taxon>
        <taxon>Dikarya</taxon>
        <taxon>Ascomycota</taxon>
        <taxon>Saccharomycotina</taxon>
        <taxon>Saccharomycetes</taxon>
        <taxon>Phaffomycetales</taxon>
        <taxon>Phaffomycetaceae</taxon>
        <taxon>Cyberlindnera</taxon>
    </lineage>
</organism>
<feature type="compositionally biased region" description="Polar residues" evidence="11">
    <location>
        <begin position="87"/>
        <end position="97"/>
    </location>
</feature>
<accession>A0A0H5BYN9</accession>
<evidence type="ECO:0000313" key="12">
    <source>
        <dbReference type="EMBL" id="CEP20610.1"/>
    </source>
</evidence>
<dbReference type="Proteomes" id="UP000038830">
    <property type="component" value="Unassembled WGS sequence"/>
</dbReference>
<dbReference type="AlphaFoldDB" id="A0A0H5BYN9"/>
<dbReference type="GO" id="GO:0017148">
    <property type="term" value="P:negative regulation of translation"/>
    <property type="evidence" value="ECO:0007669"/>
    <property type="project" value="UniProtKB-UniRule"/>
</dbReference>
<comment type="function">
    <text evidence="10">Acts as an inhibitor of cap-dependent translation. Competes with eIF4G1 and EAP1 for binding to eIF4E and interferes with the formation of the eIF4F complex, inhibiting translation and stabilizing mRNA.</text>
</comment>
<evidence type="ECO:0000313" key="13">
    <source>
        <dbReference type="Proteomes" id="UP000038830"/>
    </source>
</evidence>
<keyword evidence="4 10" id="KW-0963">Cytoplasm</keyword>
<sequence length="168" mass="19279">MVLKKYTQEELVELREHAVVPSQFDFEEFTKSIEEQRAIQEEELQHHHHEGSGRRRSSHHLTRPAFKPRKPKALPPQPDADGWVTLNKKNSVSGEEATQSRDKFREHVKEQGASQQYARPNNKNIGSSKPADARDITDKPKTTFNAFAALGSDDDEDDDDDEEEEDEE</sequence>
<keyword evidence="9 10" id="KW-0652">Protein synthesis inhibitor</keyword>
<evidence type="ECO:0000256" key="4">
    <source>
        <dbReference type="ARBA" id="ARBA00022490"/>
    </source>
</evidence>
<dbReference type="EMBL" id="CDQK01000001">
    <property type="protein sequence ID" value="CEP20610.1"/>
    <property type="molecule type" value="Genomic_DNA"/>
</dbReference>
<feature type="compositionally biased region" description="Basic and acidic residues" evidence="11">
    <location>
        <begin position="131"/>
        <end position="141"/>
    </location>
</feature>
<dbReference type="GO" id="GO:0008190">
    <property type="term" value="F:eukaryotic initiation factor 4E binding"/>
    <property type="evidence" value="ECO:0007669"/>
    <property type="project" value="InterPro"/>
</dbReference>
<evidence type="ECO:0000256" key="5">
    <source>
        <dbReference type="ARBA" id="ARBA00022540"/>
    </source>
</evidence>
<name>A0A0H5BYN9_CYBJN</name>
<evidence type="ECO:0000256" key="7">
    <source>
        <dbReference type="ARBA" id="ARBA00022845"/>
    </source>
</evidence>
<reference evidence="13" key="1">
    <citation type="journal article" date="2015" name="J. Biotechnol.">
        <title>The structure of the Cyberlindnera jadinii genome and its relation to Candida utilis analyzed by the occurrence of single nucleotide polymorphisms.</title>
        <authorList>
            <person name="Rupp O."/>
            <person name="Brinkrolf K."/>
            <person name="Buerth C."/>
            <person name="Kunigo M."/>
            <person name="Schneider J."/>
            <person name="Jaenicke S."/>
            <person name="Goesmann A."/>
            <person name="Puehler A."/>
            <person name="Jaeger K.-E."/>
            <person name="Ernst J.F."/>
        </authorList>
    </citation>
    <scope>NUCLEOTIDE SEQUENCE [LARGE SCALE GENOMIC DNA]</scope>
    <source>
        <strain evidence="13">ATCC 18201 / CBS 1600 / BCRC 20928 / JCM 3617 / NBRC 0987 / NRRL Y-1542</strain>
    </source>
</reference>